<keyword evidence="4 8" id="KW-0822">Tryptophan biosynthesis</keyword>
<dbReference type="InterPro" id="IPR018204">
    <property type="entry name" value="Trp_synthase_alpha_AS"/>
</dbReference>
<dbReference type="InterPro" id="IPR002028">
    <property type="entry name" value="Trp_synthase_suA"/>
</dbReference>
<dbReference type="InterPro" id="IPR011060">
    <property type="entry name" value="RibuloseP-bd_barrel"/>
</dbReference>
<evidence type="ECO:0000256" key="1">
    <source>
        <dbReference type="ARBA" id="ARBA00004733"/>
    </source>
</evidence>
<dbReference type="CDD" id="cd04724">
    <property type="entry name" value="Tryptophan_synthase_alpha"/>
    <property type="match status" value="1"/>
</dbReference>
<evidence type="ECO:0000256" key="6">
    <source>
        <dbReference type="ARBA" id="ARBA00023239"/>
    </source>
</evidence>
<comment type="pathway">
    <text evidence="1 8">Amino-acid biosynthesis; L-tryptophan biosynthesis; L-tryptophan from chorismate: step 5/5.</text>
</comment>
<comment type="caution">
    <text evidence="10">The sequence shown here is derived from an EMBL/GenBank/DDBJ whole genome shotgun (WGS) entry which is preliminary data.</text>
</comment>
<evidence type="ECO:0000256" key="8">
    <source>
        <dbReference type="HAMAP-Rule" id="MF_00131"/>
    </source>
</evidence>
<sequence>MTSYEERLPNHEKLFIPFIMSGDPSPELTIKIALMLEEAGASVLELGVPYSDPLADGPVIQRASKRALAHEMTITKTMTLAGEMRRRGLKIPIILFTYFNPVLQLGEVSFFALAKQNGIDGLLVPDLPFEESEHLRKRCKENTLTYISLVAPTSKQRMKRITENAQGFLYCISSLGVTGVRNDFSNELHDFLSEVKNMSNVPTAVGFGISSSKQIEALKSYCDGFVVGSAIIKMTEDLENQFNVNEEQTLIEFKQKIEELISPLLAER</sequence>
<dbReference type="EMBL" id="CAKJTJ010000024">
    <property type="protein sequence ID" value="CAG9622648.1"/>
    <property type="molecule type" value="Genomic_DNA"/>
</dbReference>
<feature type="active site" description="Proton acceptor" evidence="8">
    <location>
        <position position="45"/>
    </location>
</feature>
<keyword evidence="6 8" id="KW-0456">Lyase</keyword>
<evidence type="ECO:0000256" key="2">
    <source>
        <dbReference type="ARBA" id="ARBA00011270"/>
    </source>
</evidence>
<comment type="subunit">
    <text evidence="2 8">Tetramer of two alpha and two beta chains.</text>
</comment>
<keyword evidence="3 8" id="KW-0028">Amino-acid biosynthesis</keyword>
<dbReference type="RefSeq" id="WP_230503383.1">
    <property type="nucleotide sequence ID" value="NZ_CAKJTJ010000024.1"/>
</dbReference>
<evidence type="ECO:0000256" key="7">
    <source>
        <dbReference type="ARBA" id="ARBA00049047"/>
    </source>
</evidence>
<gene>
    <name evidence="8 10" type="primary">trpA</name>
    <name evidence="10" type="ORF">BACCIP111883_03439</name>
</gene>
<dbReference type="GO" id="GO:0004834">
    <property type="term" value="F:tryptophan synthase activity"/>
    <property type="evidence" value="ECO:0007669"/>
    <property type="project" value="UniProtKB-EC"/>
</dbReference>
<dbReference type="NCBIfam" id="TIGR00262">
    <property type="entry name" value="trpA"/>
    <property type="match status" value="1"/>
</dbReference>
<evidence type="ECO:0000256" key="4">
    <source>
        <dbReference type="ARBA" id="ARBA00022822"/>
    </source>
</evidence>
<dbReference type="HAMAP" id="MF_00131">
    <property type="entry name" value="Trp_synth_alpha"/>
    <property type="match status" value="1"/>
</dbReference>
<dbReference type="Pfam" id="PF00290">
    <property type="entry name" value="Trp_syntA"/>
    <property type="match status" value="1"/>
</dbReference>
<keyword evidence="11" id="KW-1185">Reference proteome</keyword>
<evidence type="ECO:0000256" key="9">
    <source>
        <dbReference type="RuleBase" id="RU003662"/>
    </source>
</evidence>
<reference evidence="10 11" key="1">
    <citation type="submission" date="2021-10" db="EMBL/GenBank/DDBJ databases">
        <authorList>
            <person name="Criscuolo A."/>
        </authorList>
    </citation>
    <scope>NUCLEOTIDE SEQUENCE [LARGE SCALE GENOMIC DNA]</scope>
    <source>
        <strain evidence="11">CIP 111883</strain>
    </source>
</reference>
<evidence type="ECO:0000256" key="5">
    <source>
        <dbReference type="ARBA" id="ARBA00023141"/>
    </source>
</evidence>
<keyword evidence="5 8" id="KW-0057">Aromatic amino acid biosynthesis</keyword>
<organism evidence="10 11">
    <name type="scientific">Sutcliffiella rhizosphaerae</name>
    <dbReference type="NCBI Taxonomy" id="2880967"/>
    <lineage>
        <taxon>Bacteria</taxon>
        <taxon>Bacillati</taxon>
        <taxon>Bacillota</taxon>
        <taxon>Bacilli</taxon>
        <taxon>Bacillales</taxon>
        <taxon>Bacillaceae</taxon>
        <taxon>Sutcliffiella</taxon>
    </lineage>
</organism>
<comment type="catalytic activity">
    <reaction evidence="7 8">
        <text>(1S,2R)-1-C-(indol-3-yl)glycerol 3-phosphate + L-serine = D-glyceraldehyde 3-phosphate + L-tryptophan + H2O</text>
        <dbReference type="Rhea" id="RHEA:10532"/>
        <dbReference type="ChEBI" id="CHEBI:15377"/>
        <dbReference type="ChEBI" id="CHEBI:33384"/>
        <dbReference type="ChEBI" id="CHEBI:57912"/>
        <dbReference type="ChEBI" id="CHEBI:58866"/>
        <dbReference type="ChEBI" id="CHEBI:59776"/>
        <dbReference type="EC" id="4.2.1.20"/>
    </reaction>
</comment>
<dbReference type="Proteomes" id="UP000789833">
    <property type="component" value="Unassembled WGS sequence"/>
</dbReference>
<dbReference type="PANTHER" id="PTHR43406">
    <property type="entry name" value="TRYPTOPHAN SYNTHASE, ALPHA CHAIN"/>
    <property type="match status" value="1"/>
</dbReference>
<name>A0ABM8YRR2_9BACI</name>
<feature type="active site" description="Proton acceptor" evidence="8">
    <location>
        <position position="56"/>
    </location>
</feature>
<evidence type="ECO:0000313" key="11">
    <source>
        <dbReference type="Proteomes" id="UP000789833"/>
    </source>
</evidence>
<dbReference type="EC" id="4.2.1.20" evidence="8"/>
<evidence type="ECO:0000256" key="3">
    <source>
        <dbReference type="ARBA" id="ARBA00022605"/>
    </source>
</evidence>
<proteinExistence type="inferred from homology"/>
<dbReference type="PANTHER" id="PTHR43406:SF1">
    <property type="entry name" value="TRYPTOPHAN SYNTHASE ALPHA CHAIN, CHLOROPLASTIC"/>
    <property type="match status" value="1"/>
</dbReference>
<comment type="similarity">
    <text evidence="8 9">Belongs to the TrpA family.</text>
</comment>
<evidence type="ECO:0000313" key="10">
    <source>
        <dbReference type="EMBL" id="CAG9622648.1"/>
    </source>
</evidence>
<accession>A0ABM8YRR2</accession>
<comment type="function">
    <text evidence="8">The alpha subunit is responsible for the aldol cleavage of indoleglycerol phosphate to indole and glyceraldehyde 3-phosphate.</text>
</comment>
<dbReference type="InterPro" id="IPR013785">
    <property type="entry name" value="Aldolase_TIM"/>
</dbReference>
<dbReference type="Gene3D" id="3.20.20.70">
    <property type="entry name" value="Aldolase class I"/>
    <property type="match status" value="1"/>
</dbReference>
<protein>
    <recommendedName>
        <fullName evidence="8">Tryptophan synthase alpha chain</fullName>
        <ecNumber evidence="8">4.2.1.20</ecNumber>
    </recommendedName>
</protein>
<dbReference type="SUPFAM" id="SSF51366">
    <property type="entry name" value="Ribulose-phoshate binding barrel"/>
    <property type="match status" value="1"/>
</dbReference>
<dbReference type="PROSITE" id="PS00167">
    <property type="entry name" value="TRP_SYNTHASE_ALPHA"/>
    <property type="match status" value="1"/>
</dbReference>